<dbReference type="Pfam" id="PF17827">
    <property type="entry name" value="PrmC_N"/>
    <property type="match status" value="1"/>
</dbReference>
<evidence type="ECO:0000313" key="7">
    <source>
        <dbReference type="EMBL" id="MBK1621391.1"/>
    </source>
</evidence>
<protein>
    <recommendedName>
        <fullName evidence="4">Ribosomal protein uL3 glutamine methyltransferase</fullName>
        <shortName evidence="4">uL3 MTase</shortName>
        <ecNumber evidence="4">2.1.1.298</ecNumber>
    </recommendedName>
    <alternativeName>
        <fullName evidence="4">N5-glutamine methyltransferase PrmB</fullName>
    </alternativeName>
</protein>
<dbReference type="RefSeq" id="WP_200250358.1">
    <property type="nucleotide sequence ID" value="NZ_NRRY01000071.1"/>
</dbReference>
<evidence type="ECO:0000259" key="6">
    <source>
        <dbReference type="Pfam" id="PF17827"/>
    </source>
</evidence>
<keyword evidence="7" id="KW-0687">Ribonucleoprotein</keyword>
<dbReference type="PANTHER" id="PTHR47806:SF1">
    <property type="entry name" value="RIBOSOMAL PROTEIN UL3 GLUTAMINE METHYLTRANSFERASE"/>
    <property type="match status" value="1"/>
</dbReference>
<dbReference type="SUPFAM" id="SSF53335">
    <property type="entry name" value="S-adenosyl-L-methionine-dependent methyltransferases"/>
    <property type="match status" value="1"/>
</dbReference>
<dbReference type="InterPro" id="IPR004556">
    <property type="entry name" value="HemK-like"/>
</dbReference>
<dbReference type="InterPro" id="IPR017127">
    <property type="entry name" value="Ribosome_uL3_MTase"/>
</dbReference>
<dbReference type="InterPro" id="IPR002052">
    <property type="entry name" value="DNA_methylase_N6_adenine_CS"/>
</dbReference>
<feature type="domain" description="Methyltransferase small" evidence="5">
    <location>
        <begin position="125"/>
        <end position="212"/>
    </location>
</feature>
<gene>
    <name evidence="4" type="primary">prmB</name>
    <name evidence="7" type="ORF">CKO42_23855</name>
</gene>
<organism evidence="7 8">
    <name type="scientific">Lamprobacter modestohalophilus</name>
    <dbReference type="NCBI Taxonomy" id="1064514"/>
    <lineage>
        <taxon>Bacteria</taxon>
        <taxon>Pseudomonadati</taxon>
        <taxon>Pseudomonadota</taxon>
        <taxon>Gammaproteobacteria</taxon>
        <taxon>Chromatiales</taxon>
        <taxon>Chromatiaceae</taxon>
        <taxon>Lamprobacter</taxon>
    </lineage>
</organism>
<keyword evidence="2 4" id="KW-0808">Transferase</keyword>
<evidence type="ECO:0000256" key="4">
    <source>
        <dbReference type="HAMAP-Rule" id="MF_02125"/>
    </source>
</evidence>
<name>A0A9X1B701_9GAMM</name>
<comment type="similarity">
    <text evidence="4">Belongs to the protein N5-glutamine methyltransferase family. PrmB subfamily.</text>
</comment>
<dbReference type="EC" id="2.1.1.298" evidence="4"/>
<dbReference type="GO" id="GO:0036009">
    <property type="term" value="F:protein-glutamine N-methyltransferase activity"/>
    <property type="evidence" value="ECO:0007669"/>
    <property type="project" value="UniProtKB-UniRule"/>
</dbReference>
<dbReference type="EMBL" id="NRRY01000071">
    <property type="protein sequence ID" value="MBK1621391.1"/>
    <property type="molecule type" value="Genomic_DNA"/>
</dbReference>
<dbReference type="PIRSF" id="PIRSF037167">
    <property type="entry name" value="Mtase_YfcB_prd"/>
    <property type="match status" value="1"/>
</dbReference>
<reference evidence="7 8" key="1">
    <citation type="journal article" date="2020" name="Microorganisms">
        <title>Osmotic Adaptation and Compatible Solute Biosynthesis of Phototrophic Bacteria as Revealed from Genome Analyses.</title>
        <authorList>
            <person name="Imhoff J.F."/>
            <person name="Rahn T."/>
            <person name="Kunzel S."/>
            <person name="Keller A."/>
            <person name="Neulinger S.C."/>
        </authorList>
    </citation>
    <scope>NUCLEOTIDE SEQUENCE [LARGE SCALE GENOMIC DNA]</scope>
    <source>
        <strain evidence="7 8">DSM 25653</strain>
    </source>
</reference>
<dbReference type="NCBIfam" id="TIGR00536">
    <property type="entry name" value="hemK_fam"/>
    <property type="match status" value="1"/>
</dbReference>
<sequence length="309" mass="33657">MQVETDELLTIQDLVRWGACRFIEAGLHFGHGTDNAFDEAAWLVADALKMPVALIADYGQCRVTASEREAITALLARRVDERRPSAYLTGRTWFAGLEMIVSDQVMVPRSPLAELISDGFAPWIDPAQVGRVLDLCTGSGCIGIATAMHLPDADVDLADISPAALRVAMRNRALHGLEERVRIIESDLFAAIDDEAVYDVIVSNPPYVAAAELESLPAEYRHEPQLAFAAGESGLDLVLRILRDAPDFLADDGLLIVEVGSAAETLQDRFPGVQFTWLEFEHGGDGVFLMRRQELVDAHADFAEAVAGS</sequence>
<evidence type="ECO:0000313" key="8">
    <source>
        <dbReference type="Proteomes" id="UP001138768"/>
    </source>
</evidence>
<dbReference type="Pfam" id="PF05175">
    <property type="entry name" value="MTS"/>
    <property type="match status" value="1"/>
</dbReference>
<dbReference type="InterPro" id="IPR029063">
    <property type="entry name" value="SAM-dependent_MTases_sf"/>
</dbReference>
<dbReference type="HAMAP" id="MF_02125">
    <property type="entry name" value="L3_methyltr_PrmB"/>
    <property type="match status" value="1"/>
</dbReference>
<dbReference type="GO" id="GO:0005840">
    <property type="term" value="C:ribosome"/>
    <property type="evidence" value="ECO:0007669"/>
    <property type="project" value="UniProtKB-KW"/>
</dbReference>
<dbReference type="InterPro" id="IPR007848">
    <property type="entry name" value="Small_mtfrase_dom"/>
</dbReference>
<evidence type="ECO:0000256" key="3">
    <source>
        <dbReference type="ARBA" id="ARBA00022691"/>
    </source>
</evidence>
<evidence type="ECO:0000259" key="5">
    <source>
        <dbReference type="Pfam" id="PF05175"/>
    </source>
</evidence>
<dbReference type="Gene3D" id="3.40.50.150">
    <property type="entry name" value="Vaccinia Virus protein VP39"/>
    <property type="match status" value="1"/>
</dbReference>
<dbReference type="PANTHER" id="PTHR47806">
    <property type="entry name" value="50S RIBOSOMAL PROTEIN L3 GLUTAMINE METHYLTRANSFERASE"/>
    <property type="match status" value="1"/>
</dbReference>
<dbReference type="AlphaFoldDB" id="A0A9X1B701"/>
<dbReference type="CDD" id="cd02440">
    <property type="entry name" value="AdoMet_MTases"/>
    <property type="match status" value="1"/>
</dbReference>
<evidence type="ECO:0000256" key="2">
    <source>
        <dbReference type="ARBA" id="ARBA00022679"/>
    </source>
</evidence>
<dbReference type="GO" id="GO:0032259">
    <property type="term" value="P:methylation"/>
    <property type="evidence" value="ECO:0007669"/>
    <property type="project" value="UniProtKB-KW"/>
</dbReference>
<keyword evidence="7" id="KW-0689">Ribosomal protein</keyword>
<feature type="domain" description="Release factor glutamine methyltransferase N-terminal" evidence="6">
    <location>
        <begin position="31"/>
        <end position="90"/>
    </location>
</feature>
<dbReference type="GO" id="GO:0005829">
    <property type="term" value="C:cytosol"/>
    <property type="evidence" value="ECO:0007669"/>
    <property type="project" value="TreeGrafter"/>
</dbReference>
<dbReference type="NCBIfam" id="TIGR03533">
    <property type="entry name" value="L3_gln_methyl"/>
    <property type="match status" value="1"/>
</dbReference>
<comment type="function">
    <text evidence="4">Methylates ribosomal protein uL3 on a specific glutamine residue.</text>
</comment>
<dbReference type="Gene3D" id="1.10.8.10">
    <property type="entry name" value="DNA helicase RuvA subunit, C-terminal domain"/>
    <property type="match status" value="1"/>
</dbReference>
<dbReference type="Proteomes" id="UP001138768">
    <property type="component" value="Unassembled WGS sequence"/>
</dbReference>
<keyword evidence="1 4" id="KW-0489">Methyltransferase</keyword>
<keyword evidence="8" id="KW-1185">Reference proteome</keyword>
<comment type="caution">
    <text evidence="7">The sequence shown here is derived from an EMBL/GenBank/DDBJ whole genome shotgun (WGS) entry which is preliminary data.</text>
</comment>
<dbReference type="GO" id="GO:0003676">
    <property type="term" value="F:nucleic acid binding"/>
    <property type="evidence" value="ECO:0007669"/>
    <property type="project" value="InterPro"/>
</dbReference>
<evidence type="ECO:0000256" key="1">
    <source>
        <dbReference type="ARBA" id="ARBA00022603"/>
    </source>
</evidence>
<accession>A0A9X1B701</accession>
<keyword evidence="3 4" id="KW-0949">S-adenosyl-L-methionine</keyword>
<comment type="catalytic activity">
    <reaction evidence="4">
        <text>L-glutaminyl-[ribosomal protein uL3] + S-adenosyl-L-methionine = N(5)-methyl-L-glutaminyl-[ribosomal protein uL3] + S-adenosyl-L-homocysteine + H(+)</text>
        <dbReference type="Rhea" id="RHEA:45020"/>
        <dbReference type="Rhea" id="RHEA-COMP:11063"/>
        <dbReference type="Rhea" id="RHEA-COMP:11064"/>
        <dbReference type="ChEBI" id="CHEBI:15378"/>
        <dbReference type="ChEBI" id="CHEBI:30011"/>
        <dbReference type="ChEBI" id="CHEBI:57856"/>
        <dbReference type="ChEBI" id="CHEBI:59789"/>
        <dbReference type="ChEBI" id="CHEBI:61891"/>
        <dbReference type="EC" id="2.1.1.298"/>
    </reaction>
</comment>
<dbReference type="PROSITE" id="PS00092">
    <property type="entry name" value="N6_MTASE"/>
    <property type="match status" value="1"/>
</dbReference>
<proteinExistence type="inferred from homology"/>
<dbReference type="InterPro" id="IPR040758">
    <property type="entry name" value="PrmC_N"/>
</dbReference>